<feature type="domain" description="NACHT" evidence="2">
    <location>
        <begin position="96"/>
        <end position="228"/>
    </location>
</feature>
<dbReference type="InterPro" id="IPR055496">
    <property type="entry name" value="DUF7068"/>
</dbReference>
<dbReference type="Proteomes" id="UP001056436">
    <property type="component" value="Unassembled WGS sequence"/>
</dbReference>
<accession>A0A9P9X287</accession>
<feature type="domain" description="DUF7068" evidence="3">
    <location>
        <begin position="265"/>
        <end position="297"/>
    </location>
</feature>
<dbReference type="InterPro" id="IPR011989">
    <property type="entry name" value="ARM-like"/>
</dbReference>
<organism evidence="4 5">
    <name type="scientific">Colletotrichum abscissum</name>
    <dbReference type="NCBI Taxonomy" id="1671311"/>
    <lineage>
        <taxon>Eukaryota</taxon>
        <taxon>Fungi</taxon>
        <taxon>Dikarya</taxon>
        <taxon>Ascomycota</taxon>
        <taxon>Pezizomycotina</taxon>
        <taxon>Sordariomycetes</taxon>
        <taxon>Hypocreomycetidae</taxon>
        <taxon>Glomerellales</taxon>
        <taxon>Glomerellaceae</taxon>
        <taxon>Colletotrichum</taxon>
        <taxon>Colletotrichum acutatum species complex</taxon>
    </lineage>
</organism>
<dbReference type="Gene3D" id="1.25.10.10">
    <property type="entry name" value="Leucine-rich Repeat Variant"/>
    <property type="match status" value="3"/>
</dbReference>
<dbReference type="PANTHER" id="PTHR46312">
    <property type="entry name" value="NACHT DOMAIN-CONTAINING PROTEIN"/>
    <property type="match status" value="1"/>
</dbReference>
<dbReference type="AlphaFoldDB" id="A0A9P9X287"/>
<comment type="caution">
    <text evidence="4">The sequence shown here is derived from an EMBL/GenBank/DDBJ whole genome shotgun (WGS) entry which is preliminary data.</text>
</comment>
<dbReference type="EMBL" id="SDAQ01000175">
    <property type="protein sequence ID" value="KAI3532054.1"/>
    <property type="molecule type" value="Genomic_DNA"/>
</dbReference>
<evidence type="ECO:0000256" key="1">
    <source>
        <dbReference type="SAM" id="MobiDB-lite"/>
    </source>
</evidence>
<dbReference type="InterPro" id="IPR007111">
    <property type="entry name" value="NACHT_NTPase"/>
</dbReference>
<dbReference type="Pfam" id="PF23238">
    <property type="entry name" value="DUF7068"/>
    <property type="match status" value="1"/>
</dbReference>
<reference evidence="4" key="1">
    <citation type="submission" date="2019-01" db="EMBL/GenBank/DDBJ databases">
        <title>Colletotrichum abscissum LGMF1257.</title>
        <authorList>
            <person name="Baroncelli R."/>
        </authorList>
    </citation>
    <scope>NUCLEOTIDE SEQUENCE</scope>
    <source>
        <strain evidence="4">Ca142</strain>
    </source>
</reference>
<evidence type="ECO:0000259" key="2">
    <source>
        <dbReference type="Pfam" id="PF05729"/>
    </source>
</evidence>
<dbReference type="Pfam" id="PF05729">
    <property type="entry name" value="NACHT"/>
    <property type="match status" value="1"/>
</dbReference>
<keyword evidence="5" id="KW-1185">Reference proteome</keyword>
<evidence type="ECO:0000259" key="3">
    <source>
        <dbReference type="Pfam" id="PF23238"/>
    </source>
</evidence>
<dbReference type="OrthoDB" id="427518at2759"/>
<dbReference type="Pfam" id="PF13646">
    <property type="entry name" value="HEAT_2"/>
    <property type="match status" value="1"/>
</dbReference>
<evidence type="ECO:0000313" key="5">
    <source>
        <dbReference type="Proteomes" id="UP001056436"/>
    </source>
</evidence>
<dbReference type="SUPFAM" id="SSF48371">
    <property type="entry name" value="ARM repeat"/>
    <property type="match status" value="1"/>
</dbReference>
<feature type="compositionally biased region" description="Basic and acidic residues" evidence="1">
    <location>
        <begin position="367"/>
        <end position="385"/>
    </location>
</feature>
<protein>
    <recommendedName>
        <fullName evidence="6">NACHT domain-containing protein</fullName>
    </recommendedName>
</protein>
<gene>
    <name evidence="4" type="ORF">CABS02_13964</name>
</gene>
<dbReference type="InterPro" id="IPR027417">
    <property type="entry name" value="P-loop_NTPase"/>
</dbReference>
<dbReference type="InterPro" id="IPR016024">
    <property type="entry name" value="ARM-type_fold"/>
</dbReference>
<dbReference type="SUPFAM" id="SSF52540">
    <property type="entry name" value="P-loop containing nucleoside triphosphate hydrolases"/>
    <property type="match status" value="1"/>
</dbReference>
<evidence type="ECO:0000313" key="4">
    <source>
        <dbReference type="EMBL" id="KAI3532054.1"/>
    </source>
</evidence>
<sequence>MAATLNTQENGRGVKPRLDAESLKELDSWIRKTNIAELSLNVERPCGNLLPVGRCDTNLVPLKISDPVPVSSPLRIPASRWEDTVDLSNLFKQGERRILIYGHSGAGKTTLCKKVVRAFYGEEMWRDLFVRVVWVPLRYLITWKGPRYGLAEMLHHIDRQQCPGDTSSSSAPQHYEEGSAFRETLFVLDGLEEVSTLLDMQCESGLREFLLALLNHTDVIITTQPNTPYPYDLQPPNVKLEATGWSLRSVMDYLDEDGVPRSVSQGVQSLLRRSPLLQGLVRFPVMLDALCFVWEETLADCPLSDTFTQVYQAITERLWRKDLKRWKELLPAYPLPEIEEHAKREIQRLEAMAFVWACSNLAGSQSDDRDAIRQRTRPEPGHEPFEPSFVLKPSAQGAQFIHPTIGMFLAASYFARQWTTKKALFSEDDILPNARCIETSPLDFLSSNRDLGQLNVMWRFVSGLLDAKGEHEIIPFLDAIEKEPRDLTGPPRVRLLIHCLSEALRLPPEDRNSRESRISGYLRHRMDSAMIAADPELPDTILFDVLRHTHAKKAVMGALETSGRHLSGEALEFLVGLARTWDYENRRFIHGAFQVNNWSLTETAEALAVDLFENHEYHISCLGKEVLENKGFFADTTVKALVKLLEHEDSRVRHGAAVVLSEQLRLPRVAKAALRKLRYQEDLLAKGLRRGSALSKADVDGLVRLLRCVKRVRANAVEALRNQAKLPEAALAGLVNLLKDEDNDVQRRAVAALQWRTTLPEATIAAIGELFEHRTSRVRANAVEALRNQAILPERALAGLVNLLQDEDIDVQRRAVAALQWRMTLPEAIITAIGELFEHRTSRVRANAVADLNMQPVSTVTAWAVGLGLPRDETIQPTAIVDAIVKLYEERASCVRAYAAKALQKQANLPDLIVAAVVNLFEDKNEEVRNEAAKVLYNQTTLSDTILNRIAELSKHQNQHIQSVAITVIRHAEDARTGSDLAAVALV</sequence>
<feature type="region of interest" description="Disordered" evidence="1">
    <location>
        <begin position="367"/>
        <end position="387"/>
    </location>
</feature>
<name>A0A9P9X287_9PEZI</name>
<dbReference type="Gene3D" id="3.40.50.300">
    <property type="entry name" value="P-loop containing nucleotide triphosphate hydrolases"/>
    <property type="match status" value="1"/>
</dbReference>
<evidence type="ECO:0008006" key="6">
    <source>
        <dbReference type="Google" id="ProtNLM"/>
    </source>
</evidence>
<proteinExistence type="predicted"/>
<dbReference type="PANTHER" id="PTHR46312:SF2">
    <property type="entry name" value="NUCLEOTIDE-BINDING OLIGOMERIZATION DOMAIN-CONTAINING PROTEIN 2-LIKE"/>
    <property type="match status" value="1"/>
</dbReference>